<comment type="caution">
    <text evidence="2">The sequence shown here is derived from an EMBL/GenBank/DDBJ whole genome shotgun (WGS) entry which is preliminary data.</text>
</comment>
<evidence type="ECO:0000313" key="3">
    <source>
        <dbReference type="Proteomes" id="UP001193035"/>
    </source>
</evidence>
<dbReference type="InterPro" id="IPR014922">
    <property type="entry name" value="YdhG-like"/>
</dbReference>
<dbReference type="Pfam" id="PF08818">
    <property type="entry name" value="DUF1801"/>
    <property type="match status" value="1"/>
</dbReference>
<evidence type="ECO:0000259" key="1">
    <source>
        <dbReference type="Pfam" id="PF08818"/>
    </source>
</evidence>
<feature type="domain" description="YdhG-like" evidence="1">
    <location>
        <begin position="28"/>
        <end position="128"/>
    </location>
</feature>
<organism evidence="2 3">
    <name type="scientific">Ruegeria sediminis</name>
    <dbReference type="NCBI Taxonomy" id="2583820"/>
    <lineage>
        <taxon>Bacteria</taxon>
        <taxon>Pseudomonadati</taxon>
        <taxon>Pseudomonadota</taxon>
        <taxon>Alphaproteobacteria</taxon>
        <taxon>Rhodobacterales</taxon>
        <taxon>Roseobacteraceae</taxon>
        <taxon>Ruegeria</taxon>
    </lineage>
</organism>
<dbReference type="RefSeq" id="WP_138840202.1">
    <property type="nucleotide sequence ID" value="NZ_VCPD01000001.1"/>
</dbReference>
<proteinExistence type="predicted"/>
<keyword evidence="3" id="KW-1185">Reference proteome</keyword>
<sequence>MANSGNKTVPTGADVHFFLAAVEPAGKAEDARKLDALFRQVTGFNPVMWGEAIVGYGTYHYRYKSGREGDFLATGFSPRKAAHSIYIMPGYADFEDILARLGKHKLGKSCLYVNKLADIDLDVLAELIVAGLKDLERHWPVQPT</sequence>
<protein>
    <submittedName>
        <fullName evidence="2">DUF1801 domain-containing protein</fullName>
    </submittedName>
</protein>
<accession>A0ABY2X428</accession>
<reference evidence="2 3" key="1">
    <citation type="submission" date="2019-05" db="EMBL/GenBank/DDBJ databases">
        <title>Ruegeria sp. nov., isolated from tidal flat.</title>
        <authorList>
            <person name="Kim W."/>
        </authorList>
    </citation>
    <scope>NUCLEOTIDE SEQUENCE [LARGE SCALE GENOMIC DNA]</scope>
    <source>
        <strain evidence="2 3">CAU 1488</strain>
    </source>
</reference>
<dbReference type="Proteomes" id="UP001193035">
    <property type="component" value="Unassembled WGS sequence"/>
</dbReference>
<name>A0ABY2X428_9RHOB</name>
<evidence type="ECO:0000313" key="2">
    <source>
        <dbReference type="EMBL" id="TMV10145.1"/>
    </source>
</evidence>
<gene>
    <name evidence="2" type="ORF">FGK63_03535</name>
</gene>
<dbReference type="EMBL" id="VCPD01000001">
    <property type="protein sequence ID" value="TMV10145.1"/>
    <property type="molecule type" value="Genomic_DNA"/>
</dbReference>